<proteinExistence type="predicted"/>
<feature type="non-terminal residue" evidence="1">
    <location>
        <position position="1"/>
    </location>
</feature>
<protein>
    <submittedName>
        <fullName evidence="1">Uncharacterized protein</fullName>
    </submittedName>
</protein>
<evidence type="ECO:0000313" key="1">
    <source>
        <dbReference type="EMBL" id="CAF5222565.1"/>
    </source>
</evidence>
<reference evidence="1" key="1">
    <citation type="submission" date="2021-02" db="EMBL/GenBank/DDBJ databases">
        <authorList>
            <person name="Nowell W R."/>
        </authorList>
    </citation>
    <scope>NUCLEOTIDE SEQUENCE</scope>
</reference>
<name>A0A8S3JWH3_9BILA</name>
<accession>A0A8S3JWH3</accession>
<organism evidence="1 2">
    <name type="scientific">Rotaria magnacalcarata</name>
    <dbReference type="NCBI Taxonomy" id="392030"/>
    <lineage>
        <taxon>Eukaryota</taxon>
        <taxon>Metazoa</taxon>
        <taxon>Spiralia</taxon>
        <taxon>Gnathifera</taxon>
        <taxon>Rotifera</taxon>
        <taxon>Eurotatoria</taxon>
        <taxon>Bdelloidea</taxon>
        <taxon>Philodinida</taxon>
        <taxon>Philodinidae</taxon>
        <taxon>Rotaria</taxon>
    </lineage>
</organism>
<dbReference type="Proteomes" id="UP000681720">
    <property type="component" value="Unassembled WGS sequence"/>
</dbReference>
<dbReference type="AlphaFoldDB" id="A0A8S3JWH3"/>
<sequence length="109" mass="12174">PVSVAQELVAENHVYGHDYILIAANIDKALSYKGKIRFTLHKMDGKEKYSPSYAEVSVEETSQTLTNKSISTSDFRSTDSIRQENSIHDTIITMNSIKTDDIITSTAFT</sequence>
<gene>
    <name evidence="1" type="ORF">GIL414_LOCUS85137</name>
</gene>
<comment type="caution">
    <text evidence="1">The sequence shown here is derived from an EMBL/GenBank/DDBJ whole genome shotgun (WGS) entry which is preliminary data.</text>
</comment>
<evidence type="ECO:0000313" key="2">
    <source>
        <dbReference type="Proteomes" id="UP000681720"/>
    </source>
</evidence>
<dbReference type="EMBL" id="CAJOBJ010369099">
    <property type="protein sequence ID" value="CAF5222565.1"/>
    <property type="molecule type" value="Genomic_DNA"/>
</dbReference>